<evidence type="ECO:0000256" key="12">
    <source>
        <dbReference type="ARBA" id="ARBA00022989"/>
    </source>
</evidence>
<dbReference type="InterPro" id="IPR003594">
    <property type="entry name" value="HATPase_dom"/>
</dbReference>
<reference evidence="24" key="1">
    <citation type="submission" date="2022-12" db="EMBL/GenBank/DDBJ databases">
        <title>Paraconexibacter alkalitolerans sp. nov. and Baekduia alba sp. nov., isolated from soil and emended description of the genera Paraconexibacter (Chun et al., 2020) and Baekduia (An et al., 2020).</title>
        <authorList>
            <person name="Vieira S."/>
            <person name="Huber K.J."/>
            <person name="Geppert A."/>
            <person name="Wolf J."/>
            <person name="Neumann-Schaal M."/>
            <person name="Muesken M."/>
            <person name="Overmann J."/>
        </authorList>
    </citation>
    <scope>NUCLEOTIDE SEQUENCE</scope>
    <source>
        <strain evidence="24">AEG42_29</strain>
    </source>
</reference>
<evidence type="ECO:0000256" key="15">
    <source>
        <dbReference type="ARBA" id="ARBA00074306"/>
    </source>
</evidence>
<dbReference type="PRINTS" id="PR00344">
    <property type="entry name" value="BCTRLSENSOR"/>
</dbReference>
<dbReference type="Gene3D" id="1.10.287.130">
    <property type="match status" value="1"/>
</dbReference>
<comment type="similarity">
    <text evidence="3">In the N-terminal section; belongs to the phytochrome family.</text>
</comment>
<dbReference type="SUPFAM" id="SSF158472">
    <property type="entry name" value="HAMP domain-like"/>
    <property type="match status" value="1"/>
</dbReference>
<feature type="domain" description="Histidine kinase" evidence="19">
    <location>
        <begin position="460"/>
        <end position="683"/>
    </location>
</feature>
<dbReference type="CDD" id="cd17546">
    <property type="entry name" value="REC_hyHK_CKI1_RcsC-like"/>
    <property type="match status" value="1"/>
</dbReference>
<dbReference type="SMART" id="SM00304">
    <property type="entry name" value="HAMP"/>
    <property type="match status" value="1"/>
</dbReference>
<keyword evidence="8" id="KW-0808">Transferase</keyword>
<dbReference type="PROSITE" id="PS50109">
    <property type="entry name" value="HIS_KIN"/>
    <property type="match status" value="1"/>
</dbReference>
<comment type="catalytic activity">
    <reaction evidence="1">
        <text>ATP + protein L-histidine = ADP + protein N-phospho-L-histidine.</text>
        <dbReference type="EC" id="2.7.13.3"/>
    </reaction>
</comment>
<keyword evidence="7 17" id="KW-0597">Phosphoprotein</keyword>
<dbReference type="InterPro" id="IPR036641">
    <property type="entry name" value="HPT_dom_sf"/>
</dbReference>
<protein>
    <recommendedName>
        <fullName evidence="15">Circadian input-output histidine kinase CikA</fullName>
        <ecNumber evidence="4">2.7.13.3</ecNumber>
    </recommendedName>
</protein>
<accession>A0AAU7B1C8</accession>
<dbReference type="Pfam" id="PF00072">
    <property type="entry name" value="Response_reg"/>
    <property type="match status" value="1"/>
</dbReference>
<feature type="domain" description="PAC" evidence="21">
    <location>
        <begin position="391"/>
        <end position="442"/>
    </location>
</feature>
<keyword evidence="10" id="KW-0418">Kinase</keyword>
<dbReference type="InterPro" id="IPR011006">
    <property type="entry name" value="CheY-like_superfamily"/>
</dbReference>
<evidence type="ECO:0000259" key="21">
    <source>
        <dbReference type="PROSITE" id="PS50113"/>
    </source>
</evidence>
<dbReference type="SMART" id="SM00388">
    <property type="entry name" value="HisKA"/>
    <property type="match status" value="1"/>
</dbReference>
<dbReference type="Gene3D" id="1.20.120.160">
    <property type="entry name" value="HPT domain"/>
    <property type="match status" value="1"/>
</dbReference>
<dbReference type="InterPro" id="IPR013655">
    <property type="entry name" value="PAS_fold_3"/>
</dbReference>
<dbReference type="EMBL" id="CP114014">
    <property type="protein sequence ID" value="XAY07724.1"/>
    <property type="molecule type" value="Genomic_DNA"/>
</dbReference>
<dbReference type="Gene3D" id="3.30.565.10">
    <property type="entry name" value="Histidine kinase-like ATPase, C-terminal domain"/>
    <property type="match status" value="1"/>
</dbReference>
<keyword evidence="13" id="KW-0902">Two-component regulatory system</keyword>
<proteinExistence type="inferred from homology"/>
<dbReference type="CDD" id="cd16922">
    <property type="entry name" value="HATPase_EvgS-ArcB-TorS-like"/>
    <property type="match status" value="1"/>
</dbReference>
<evidence type="ECO:0000256" key="18">
    <source>
        <dbReference type="SAM" id="Phobius"/>
    </source>
</evidence>
<evidence type="ECO:0000256" key="2">
    <source>
        <dbReference type="ARBA" id="ARBA00004429"/>
    </source>
</evidence>
<evidence type="ECO:0000313" key="24">
    <source>
        <dbReference type="EMBL" id="XAY07724.1"/>
    </source>
</evidence>
<dbReference type="SMART" id="SM00387">
    <property type="entry name" value="HATPase_c"/>
    <property type="match status" value="1"/>
</dbReference>
<dbReference type="InterPro" id="IPR003661">
    <property type="entry name" value="HisK_dim/P_dom"/>
</dbReference>
<keyword evidence="12 18" id="KW-1133">Transmembrane helix</keyword>
<dbReference type="InterPro" id="IPR004358">
    <property type="entry name" value="Sig_transdc_His_kin-like_C"/>
</dbReference>
<dbReference type="CDD" id="cd06225">
    <property type="entry name" value="HAMP"/>
    <property type="match status" value="1"/>
</dbReference>
<dbReference type="Gene3D" id="3.30.450.20">
    <property type="entry name" value="PAS domain"/>
    <property type="match status" value="1"/>
</dbReference>
<evidence type="ECO:0000256" key="6">
    <source>
        <dbReference type="ARBA" id="ARBA00022519"/>
    </source>
</evidence>
<feature type="domain" description="Response regulatory" evidence="20">
    <location>
        <begin position="714"/>
        <end position="833"/>
    </location>
</feature>
<dbReference type="InterPro" id="IPR000700">
    <property type="entry name" value="PAS-assoc_C"/>
</dbReference>
<feature type="domain" description="HAMP" evidence="22">
    <location>
        <begin position="250"/>
        <end position="302"/>
    </location>
</feature>
<dbReference type="RefSeq" id="WP_354698915.1">
    <property type="nucleotide sequence ID" value="NZ_CP114014.1"/>
</dbReference>
<dbReference type="InterPro" id="IPR036890">
    <property type="entry name" value="HATPase_C_sf"/>
</dbReference>
<dbReference type="SUPFAM" id="SSF55785">
    <property type="entry name" value="PYP-like sensor domain (PAS domain)"/>
    <property type="match status" value="1"/>
</dbReference>
<keyword evidence="6" id="KW-0997">Cell inner membrane</keyword>
<dbReference type="InterPro" id="IPR008207">
    <property type="entry name" value="Sig_transdc_His_kin_Hpt_dom"/>
</dbReference>
<comment type="subcellular location">
    <subcellularLocation>
        <location evidence="2">Cell inner membrane</location>
        <topology evidence="2">Multi-pass membrane protein</topology>
    </subcellularLocation>
</comment>
<evidence type="ECO:0000259" key="22">
    <source>
        <dbReference type="PROSITE" id="PS50885"/>
    </source>
</evidence>
<dbReference type="PANTHER" id="PTHR43047:SF78">
    <property type="entry name" value="SENSORY_REGULATORY PROTEIN RPFC"/>
    <property type="match status" value="1"/>
</dbReference>
<evidence type="ECO:0000256" key="5">
    <source>
        <dbReference type="ARBA" id="ARBA00022475"/>
    </source>
</evidence>
<dbReference type="PROSITE" id="PS50894">
    <property type="entry name" value="HPT"/>
    <property type="match status" value="1"/>
</dbReference>
<dbReference type="SMART" id="SM00448">
    <property type="entry name" value="REC"/>
    <property type="match status" value="1"/>
</dbReference>
<evidence type="ECO:0000256" key="11">
    <source>
        <dbReference type="ARBA" id="ARBA00022840"/>
    </source>
</evidence>
<dbReference type="PROSITE" id="PS50113">
    <property type="entry name" value="PAC"/>
    <property type="match status" value="1"/>
</dbReference>
<dbReference type="GO" id="GO:0005886">
    <property type="term" value="C:plasma membrane"/>
    <property type="evidence" value="ECO:0007669"/>
    <property type="project" value="UniProtKB-SubCell"/>
</dbReference>
<feature type="domain" description="HPt" evidence="23">
    <location>
        <begin position="868"/>
        <end position="962"/>
    </location>
</feature>
<evidence type="ECO:0000256" key="16">
    <source>
        <dbReference type="PROSITE-ProRule" id="PRU00110"/>
    </source>
</evidence>
<feature type="modified residue" description="4-aspartylphosphate" evidence="17">
    <location>
        <position position="763"/>
    </location>
</feature>
<dbReference type="AlphaFoldDB" id="A0AAU7B1C8"/>
<evidence type="ECO:0000256" key="3">
    <source>
        <dbReference type="ARBA" id="ARBA00006402"/>
    </source>
</evidence>
<feature type="transmembrane region" description="Helical" evidence="18">
    <location>
        <begin position="226"/>
        <end position="249"/>
    </location>
</feature>
<dbReference type="InterPro" id="IPR005467">
    <property type="entry name" value="His_kinase_dom"/>
</dbReference>
<sequence>MRRRALSIRVLFGTLLTLVMALAGALFSVTILQRDTAADRTAAEHARVTSFGLSDQMRQSSNDLTRMVRLYVTTGDARYRRFYEEILAIRRGRAPRPVGYDSSFWDRVLADGGDRVTHGPPVSLPGLMRRARFAPGEFTALNASLRASDGLAQLERRVMDTVAARIVRGTGAGYLEAVAPQYRRLVDASYHVQKRRIMAAIERFTALVDARTTRRSEQLQTRTDHLLVAQSAILILLGLVVLVLLTLAVRMIARPLQRLTAVTRRITGGDWSGRAPADGVLELRRLAGDFNAMADAVQRDLAARRAAEEEARDAGRRLRTIADRVPGAVFQFHVDADDALSVRFASRDASVHGVAANQGVDFPAVARAVLADDRGAWLDSMVAAARSGDTWHHEYRIYTPTGEVAWMQAQAEARAWPNGSGDLYGYVADVTERKALEADLRQARADAEAADRAKSRFLAMMSHELRTPLVAVTGTLEILALRRLDDEQRDLVDVATRSARSLLAVIGDVLDFSKIEAGHLDLVVAPVALGALVDDLAAQYRQAAAGKGLSITTVRDPRLAAGHEADPVRLRQVLGNLVANAVKFTDVGGVTLRTEVVEGGSDARSQRVAICVTDTGVGITAADQAELFSPFTQAASGTTRRTDGTGLGLVISRQIVDAMGGEVSLSSAAGTGTTVRVELPLATTTPPGADDDQPVPQLARAVAGREEAARDGSLLLLVEDHPVNREIIQRQLRAMGFACDVAGDADAALALCGQTRYGLVLSDINLPGTDGYGLARALRDLEAGRGQGRTPLVALTASALRGERDRCRAAGMDDLVVKPATLATLAQTLQRWLPHLAWSRPAAGPGAGAPQGGLAVDSEVLDELTGGDPALREQITLRYLESLTTDLAALHTALDHGDVAGVRRHAHQIAGASRMVGAHEVAADAAGIELLAGDPDPDPHAVQTLAAELAEHASLTPMKGRN</sequence>
<dbReference type="GO" id="GO:0000155">
    <property type="term" value="F:phosphorelay sensor kinase activity"/>
    <property type="evidence" value="ECO:0007669"/>
    <property type="project" value="InterPro"/>
</dbReference>
<evidence type="ECO:0000256" key="4">
    <source>
        <dbReference type="ARBA" id="ARBA00012438"/>
    </source>
</evidence>
<dbReference type="SUPFAM" id="SSF52172">
    <property type="entry name" value="CheY-like"/>
    <property type="match status" value="1"/>
</dbReference>
<evidence type="ECO:0000256" key="13">
    <source>
        <dbReference type="ARBA" id="ARBA00023012"/>
    </source>
</evidence>
<dbReference type="Pfam" id="PF08447">
    <property type="entry name" value="PAS_3"/>
    <property type="match status" value="1"/>
</dbReference>
<gene>
    <name evidence="24" type="ORF">DSM112329_04614</name>
</gene>
<evidence type="ECO:0000256" key="10">
    <source>
        <dbReference type="ARBA" id="ARBA00022777"/>
    </source>
</evidence>
<evidence type="ECO:0000256" key="14">
    <source>
        <dbReference type="ARBA" id="ARBA00023136"/>
    </source>
</evidence>
<keyword evidence="9 18" id="KW-0812">Transmembrane</keyword>
<dbReference type="CDD" id="cd00088">
    <property type="entry name" value="HPT"/>
    <property type="match status" value="1"/>
</dbReference>
<dbReference type="InterPro" id="IPR003660">
    <property type="entry name" value="HAMP_dom"/>
</dbReference>
<keyword evidence="11" id="KW-0547">Nucleotide-binding</keyword>
<keyword evidence="14 18" id="KW-0472">Membrane</keyword>
<evidence type="ECO:0000256" key="8">
    <source>
        <dbReference type="ARBA" id="ARBA00022679"/>
    </source>
</evidence>
<dbReference type="SUPFAM" id="SSF55874">
    <property type="entry name" value="ATPase domain of HSP90 chaperone/DNA topoisomerase II/histidine kinase"/>
    <property type="match status" value="1"/>
</dbReference>
<dbReference type="Pfam" id="PF02518">
    <property type="entry name" value="HATPase_c"/>
    <property type="match status" value="1"/>
</dbReference>
<dbReference type="Pfam" id="PF00672">
    <property type="entry name" value="HAMP"/>
    <property type="match status" value="1"/>
</dbReference>
<dbReference type="Pfam" id="PF01627">
    <property type="entry name" value="Hpt"/>
    <property type="match status" value="1"/>
</dbReference>
<dbReference type="SUPFAM" id="SSF47226">
    <property type="entry name" value="Histidine-containing phosphotransfer domain, HPT domain"/>
    <property type="match status" value="1"/>
</dbReference>
<dbReference type="EC" id="2.7.13.3" evidence="4"/>
<dbReference type="PROSITE" id="PS50110">
    <property type="entry name" value="RESPONSE_REGULATORY"/>
    <property type="match status" value="1"/>
</dbReference>
<dbReference type="SUPFAM" id="SSF47384">
    <property type="entry name" value="Homodimeric domain of signal transducing histidine kinase"/>
    <property type="match status" value="1"/>
</dbReference>
<dbReference type="FunFam" id="3.30.565.10:FF:000010">
    <property type="entry name" value="Sensor histidine kinase RcsC"/>
    <property type="match status" value="1"/>
</dbReference>
<feature type="modified residue" description="Phosphohistidine" evidence="16">
    <location>
        <position position="907"/>
    </location>
</feature>
<keyword evidence="11" id="KW-0067">ATP-binding</keyword>
<keyword evidence="5" id="KW-1003">Cell membrane</keyword>
<dbReference type="KEGG" id="parq:DSM112329_04614"/>
<evidence type="ECO:0000259" key="20">
    <source>
        <dbReference type="PROSITE" id="PS50110"/>
    </source>
</evidence>
<evidence type="ECO:0000256" key="9">
    <source>
        <dbReference type="ARBA" id="ARBA00022692"/>
    </source>
</evidence>
<evidence type="ECO:0000259" key="23">
    <source>
        <dbReference type="PROSITE" id="PS50894"/>
    </source>
</evidence>
<dbReference type="Gene3D" id="6.10.340.10">
    <property type="match status" value="1"/>
</dbReference>
<evidence type="ECO:0000256" key="17">
    <source>
        <dbReference type="PROSITE-ProRule" id="PRU00169"/>
    </source>
</evidence>
<dbReference type="InterPro" id="IPR001789">
    <property type="entry name" value="Sig_transdc_resp-reg_receiver"/>
</dbReference>
<name>A0AAU7B1C8_9ACTN</name>
<organism evidence="24">
    <name type="scientific">Paraconexibacter sp. AEG42_29</name>
    <dbReference type="NCBI Taxonomy" id="2997339"/>
    <lineage>
        <taxon>Bacteria</taxon>
        <taxon>Bacillati</taxon>
        <taxon>Actinomycetota</taxon>
        <taxon>Thermoleophilia</taxon>
        <taxon>Solirubrobacterales</taxon>
        <taxon>Paraconexibacteraceae</taxon>
        <taxon>Paraconexibacter</taxon>
    </lineage>
</organism>
<dbReference type="CDD" id="cd00082">
    <property type="entry name" value="HisKA"/>
    <property type="match status" value="1"/>
</dbReference>
<dbReference type="PANTHER" id="PTHR43047">
    <property type="entry name" value="TWO-COMPONENT HISTIDINE PROTEIN KINASE"/>
    <property type="match status" value="1"/>
</dbReference>
<dbReference type="InterPro" id="IPR036097">
    <property type="entry name" value="HisK_dim/P_sf"/>
</dbReference>
<dbReference type="Pfam" id="PF00512">
    <property type="entry name" value="HisKA"/>
    <property type="match status" value="1"/>
</dbReference>
<dbReference type="PROSITE" id="PS50885">
    <property type="entry name" value="HAMP"/>
    <property type="match status" value="1"/>
</dbReference>
<dbReference type="Gene3D" id="3.40.50.2300">
    <property type="match status" value="1"/>
</dbReference>
<evidence type="ECO:0000259" key="19">
    <source>
        <dbReference type="PROSITE" id="PS50109"/>
    </source>
</evidence>
<evidence type="ECO:0000256" key="7">
    <source>
        <dbReference type="ARBA" id="ARBA00022553"/>
    </source>
</evidence>
<evidence type="ECO:0000256" key="1">
    <source>
        <dbReference type="ARBA" id="ARBA00000085"/>
    </source>
</evidence>
<dbReference type="InterPro" id="IPR035965">
    <property type="entry name" value="PAS-like_dom_sf"/>
</dbReference>